<dbReference type="RefSeq" id="XP_070322440.1">
    <property type="nucleotide sequence ID" value="XM_070466339.1"/>
</dbReference>
<evidence type="ECO:0000313" key="2">
    <source>
        <dbReference type="RefSeq" id="XP_070322440.1"/>
    </source>
</evidence>
<reference evidence="1" key="1">
    <citation type="journal article" date="2022" name="J. Hered.">
        <title>A De Novo Chromosome-Level Genome Assembly of the White-Tailed Deer, Odocoileus Virginianus.</title>
        <authorList>
            <person name="London E.W."/>
            <person name="Roca A.L."/>
            <person name="Novakofski J.E."/>
            <person name="Mateus-Pinilla N.E."/>
        </authorList>
    </citation>
    <scope>NUCLEOTIDE SEQUENCE [LARGE SCALE GENOMIC DNA]</scope>
</reference>
<name>A0ABM4I3P4_ODOVR</name>
<keyword evidence="1" id="KW-1185">Reference proteome</keyword>
<evidence type="ECO:0000313" key="1">
    <source>
        <dbReference type="Proteomes" id="UP001652640"/>
    </source>
</evidence>
<reference evidence="2" key="2">
    <citation type="submission" date="2025-08" db="UniProtKB">
        <authorList>
            <consortium name="RefSeq"/>
        </authorList>
    </citation>
    <scope>IDENTIFICATION</scope>
    <source>
        <tissue evidence="2">Tongue muscle</tissue>
    </source>
</reference>
<dbReference type="GeneID" id="110128886"/>
<sequence>MNEYLPIRSAATFVKASIGLPKSAINMEGKTEELWYLDSIKIGLIYKCGQDRRDSFDDSSEECGNNYIQNQCRGCKSPQVQQLSYFHWLIVERPP</sequence>
<organism evidence="1 2">
    <name type="scientific">Odocoileus virginianus</name>
    <name type="common">White-tailed deer</name>
    <dbReference type="NCBI Taxonomy" id="9874"/>
    <lineage>
        <taxon>Eukaryota</taxon>
        <taxon>Metazoa</taxon>
        <taxon>Chordata</taxon>
        <taxon>Craniata</taxon>
        <taxon>Vertebrata</taxon>
        <taxon>Euteleostomi</taxon>
        <taxon>Mammalia</taxon>
        <taxon>Eutheria</taxon>
        <taxon>Laurasiatheria</taxon>
        <taxon>Artiodactyla</taxon>
        <taxon>Ruminantia</taxon>
        <taxon>Pecora</taxon>
        <taxon>Cervidae</taxon>
        <taxon>Odocoileinae</taxon>
        <taxon>Odocoileus</taxon>
    </lineage>
</organism>
<protein>
    <submittedName>
        <fullName evidence="2">Lactosylceramide 1,3-N-acetyl-beta-D-glucosaminyltransferase isoform X2</fullName>
    </submittedName>
</protein>
<gene>
    <name evidence="2" type="primary">B3GNT5</name>
</gene>
<accession>A0ABM4I3P4</accession>
<dbReference type="Proteomes" id="UP001652640">
    <property type="component" value="Chromosome 4"/>
</dbReference>
<proteinExistence type="predicted"/>